<organism evidence="1 2">
    <name type="scientific">Pelatocladus maniniholoensis HA4357-MV3</name>
    <dbReference type="NCBI Taxonomy" id="1117104"/>
    <lineage>
        <taxon>Bacteria</taxon>
        <taxon>Bacillati</taxon>
        <taxon>Cyanobacteriota</taxon>
        <taxon>Cyanophyceae</taxon>
        <taxon>Nostocales</taxon>
        <taxon>Nostocaceae</taxon>
        <taxon>Pelatocladus</taxon>
    </lineage>
</organism>
<evidence type="ECO:0000313" key="2">
    <source>
        <dbReference type="Proteomes" id="UP000813215"/>
    </source>
</evidence>
<name>A0A9E3H2U8_9NOST</name>
<dbReference type="Proteomes" id="UP000813215">
    <property type="component" value="Unassembled WGS sequence"/>
</dbReference>
<gene>
    <name evidence="1" type="ORF">KME28_00870</name>
</gene>
<dbReference type="EMBL" id="JAHHHW010000010">
    <property type="protein sequence ID" value="MBW4430345.1"/>
    <property type="molecule type" value="Genomic_DNA"/>
</dbReference>
<evidence type="ECO:0000313" key="1">
    <source>
        <dbReference type="EMBL" id="MBW4430345.1"/>
    </source>
</evidence>
<reference evidence="1" key="2">
    <citation type="journal article" date="2022" name="Microbiol. Resour. Announc.">
        <title>Metagenome Sequencing to Explore Phylogenomics of Terrestrial Cyanobacteria.</title>
        <authorList>
            <person name="Ward R.D."/>
            <person name="Stajich J.E."/>
            <person name="Johansen J.R."/>
            <person name="Huntemann M."/>
            <person name="Clum A."/>
            <person name="Foster B."/>
            <person name="Foster B."/>
            <person name="Roux S."/>
            <person name="Palaniappan K."/>
            <person name="Varghese N."/>
            <person name="Mukherjee S."/>
            <person name="Reddy T.B.K."/>
            <person name="Daum C."/>
            <person name="Copeland A."/>
            <person name="Chen I.A."/>
            <person name="Ivanova N.N."/>
            <person name="Kyrpides N.C."/>
            <person name="Shapiro N."/>
            <person name="Eloe-Fadrosh E.A."/>
            <person name="Pietrasiak N."/>
        </authorList>
    </citation>
    <scope>NUCLEOTIDE SEQUENCE</scope>
    <source>
        <strain evidence="1">HA4357-MV3</strain>
    </source>
</reference>
<protein>
    <submittedName>
        <fullName evidence="1">Uncharacterized protein</fullName>
    </submittedName>
</protein>
<proteinExistence type="predicted"/>
<sequence>MVNEPTTTRYQIVASMTPDELLSEGYANFDDFYDSAQSEWKKEAAFDEEETRKNTKSEEYYNQYYEEF</sequence>
<accession>A0A9E3H2U8</accession>
<comment type="caution">
    <text evidence="1">The sequence shown here is derived from an EMBL/GenBank/DDBJ whole genome shotgun (WGS) entry which is preliminary data.</text>
</comment>
<reference evidence="1" key="1">
    <citation type="submission" date="2021-05" db="EMBL/GenBank/DDBJ databases">
        <authorList>
            <person name="Pietrasiak N."/>
            <person name="Ward R."/>
            <person name="Stajich J.E."/>
            <person name="Kurbessoian T."/>
        </authorList>
    </citation>
    <scope>NUCLEOTIDE SEQUENCE</scope>
    <source>
        <strain evidence="1">HA4357-MV3</strain>
    </source>
</reference>
<dbReference type="AlphaFoldDB" id="A0A9E3H2U8"/>